<evidence type="ECO:0000256" key="1">
    <source>
        <dbReference type="SAM" id="MobiDB-lite"/>
    </source>
</evidence>
<feature type="non-terminal residue" evidence="2">
    <location>
        <position position="1"/>
    </location>
</feature>
<evidence type="ECO:0000313" key="2">
    <source>
        <dbReference type="EMBL" id="SVA04982.1"/>
    </source>
</evidence>
<accession>A0A381SLP9</accession>
<name>A0A381SLP9_9ZZZZ</name>
<dbReference type="EMBL" id="UINC01003285">
    <property type="protein sequence ID" value="SVA04982.1"/>
    <property type="molecule type" value="Genomic_DNA"/>
</dbReference>
<organism evidence="2">
    <name type="scientific">marine metagenome</name>
    <dbReference type="NCBI Taxonomy" id="408172"/>
    <lineage>
        <taxon>unclassified sequences</taxon>
        <taxon>metagenomes</taxon>
        <taxon>ecological metagenomes</taxon>
    </lineage>
</organism>
<gene>
    <name evidence="2" type="ORF">METZ01_LOCUS57836</name>
</gene>
<sequence length="32" mass="3734">VGRMLPRPPAIARRYQQQPTSDRVGRTRRRGT</sequence>
<reference evidence="2" key="1">
    <citation type="submission" date="2018-05" db="EMBL/GenBank/DDBJ databases">
        <authorList>
            <person name="Lanie J.A."/>
            <person name="Ng W.-L."/>
            <person name="Kazmierczak K.M."/>
            <person name="Andrzejewski T.M."/>
            <person name="Davidsen T.M."/>
            <person name="Wayne K.J."/>
            <person name="Tettelin H."/>
            <person name="Glass J.I."/>
            <person name="Rusch D."/>
            <person name="Podicherti R."/>
            <person name="Tsui H.-C.T."/>
            <person name="Winkler M.E."/>
        </authorList>
    </citation>
    <scope>NUCLEOTIDE SEQUENCE</scope>
</reference>
<proteinExistence type="predicted"/>
<feature type="region of interest" description="Disordered" evidence="1">
    <location>
        <begin position="1"/>
        <end position="32"/>
    </location>
</feature>
<protein>
    <submittedName>
        <fullName evidence="2">Uncharacterized protein</fullName>
    </submittedName>
</protein>
<dbReference type="AlphaFoldDB" id="A0A381SLP9"/>